<dbReference type="GO" id="GO:0016779">
    <property type="term" value="F:nucleotidyltransferase activity"/>
    <property type="evidence" value="ECO:0007669"/>
    <property type="project" value="InterPro"/>
</dbReference>
<organism evidence="6 7">
    <name type="scientific">Bdellovibrio bacteriovorus</name>
    <dbReference type="NCBI Taxonomy" id="959"/>
    <lineage>
        <taxon>Bacteria</taxon>
        <taxon>Pseudomonadati</taxon>
        <taxon>Bdellovibrionota</taxon>
        <taxon>Bdellovibrionia</taxon>
        <taxon>Bdellovibrionales</taxon>
        <taxon>Pseudobdellovibrionaceae</taxon>
        <taxon>Bdellovibrio</taxon>
    </lineage>
</organism>
<evidence type="ECO:0000256" key="2">
    <source>
        <dbReference type="ARBA" id="ARBA00022741"/>
    </source>
</evidence>
<dbReference type="SUPFAM" id="SSF81891">
    <property type="entry name" value="Poly A polymerase C-terminal region-like"/>
    <property type="match status" value="1"/>
</dbReference>
<evidence type="ECO:0000259" key="4">
    <source>
        <dbReference type="Pfam" id="PF01743"/>
    </source>
</evidence>
<keyword evidence="2" id="KW-0547">Nucleotide-binding</keyword>
<dbReference type="GO" id="GO:0000166">
    <property type="term" value="F:nucleotide binding"/>
    <property type="evidence" value="ECO:0007669"/>
    <property type="project" value="UniProtKB-KW"/>
</dbReference>
<gene>
    <name evidence="6" type="ORF">AZI85_00570</name>
</gene>
<feature type="domain" description="tRNA nucleotidyltransferase/poly(A) polymerase RNA and SrmB- binding" evidence="5">
    <location>
        <begin position="194"/>
        <end position="254"/>
    </location>
</feature>
<keyword evidence="3" id="KW-0694">RNA-binding</keyword>
<evidence type="ECO:0000313" key="6">
    <source>
        <dbReference type="EMBL" id="KYG70475.1"/>
    </source>
</evidence>
<proteinExistence type="inferred from homology"/>
<evidence type="ECO:0000259" key="5">
    <source>
        <dbReference type="Pfam" id="PF12627"/>
    </source>
</evidence>
<dbReference type="Pfam" id="PF01743">
    <property type="entry name" value="PolyA_pol"/>
    <property type="match status" value="1"/>
</dbReference>
<dbReference type="Pfam" id="PF12627">
    <property type="entry name" value="PolyA_pol_RNAbd"/>
    <property type="match status" value="1"/>
</dbReference>
<dbReference type="Proteomes" id="UP000075391">
    <property type="component" value="Unassembled WGS sequence"/>
</dbReference>
<feature type="domain" description="Poly A polymerase head" evidence="4">
    <location>
        <begin position="41"/>
        <end position="166"/>
    </location>
</feature>
<dbReference type="Gene3D" id="3.30.460.10">
    <property type="entry name" value="Beta Polymerase, domain 2"/>
    <property type="match status" value="1"/>
</dbReference>
<sequence>MRRGIDSASMMSQNRPQLHEDWIDSYALRIVRNLQDAGFETYLVGGCVRDLLVGIHPKDFDIATSALPNQVRKKVPNAYVIGRRFKLVLVKRGDHQFEVATFRRNVTAEEISTGDDSVEGDNYFGTSEEDAQRRDFTCNAVFYDPVQHKLIDHCGGLQDIQDRVLRMIGDPKGRLIEDPIRILRAIRLSHKLHFSIESSMRAAIAECSPELKKSVLPRRREEWLKFLRLKEPHLAFMELFDLHILEQILPGLNSVFMDPHQMEIFEIHLARMNSAGINKDDSTELFAAFMMAFMKAKYGEEPWNHDEILNDPKLAYFMREEMGIFKQEGAIFFKALHIMQGLHRIENYSRKGERRQMAFVHNEGFGLAMKLAFMDYSLSASQMHYWLQQVEKYRGGMPVKASSEESHH</sequence>
<accession>A0A150WVE3</accession>
<dbReference type="AlphaFoldDB" id="A0A150WVE3"/>
<dbReference type="CDD" id="cd05398">
    <property type="entry name" value="NT_ClassII-CCAase"/>
    <property type="match status" value="1"/>
</dbReference>
<dbReference type="EMBL" id="LUKF01000001">
    <property type="protein sequence ID" value="KYG70475.1"/>
    <property type="molecule type" value="Genomic_DNA"/>
</dbReference>
<dbReference type="InterPro" id="IPR002646">
    <property type="entry name" value="PolA_pol_head_dom"/>
</dbReference>
<evidence type="ECO:0000313" key="7">
    <source>
        <dbReference type="Proteomes" id="UP000075391"/>
    </source>
</evidence>
<evidence type="ECO:0000256" key="3">
    <source>
        <dbReference type="RuleBase" id="RU003953"/>
    </source>
</evidence>
<dbReference type="InterPro" id="IPR052191">
    <property type="entry name" value="tRNA_ntf/polyA_polymerase_I"/>
</dbReference>
<dbReference type="SUPFAM" id="SSF81301">
    <property type="entry name" value="Nucleotidyltransferase"/>
    <property type="match status" value="1"/>
</dbReference>
<evidence type="ECO:0000256" key="1">
    <source>
        <dbReference type="ARBA" id="ARBA00022679"/>
    </source>
</evidence>
<dbReference type="GO" id="GO:0003723">
    <property type="term" value="F:RNA binding"/>
    <property type="evidence" value="ECO:0007669"/>
    <property type="project" value="UniProtKB-KW"/>
</dbReference>
<dbReference type="Gene3D" id="1.10.3090.10">
    <property type="entry name" value="cca-adding enzyme, domain 2"/>
    <property type="match status" value="1"/>
</dbReference>
<dbReference type="InterPro" id="IPR032828">
    <property type="entry name" value="PolyA_RNA-bd"/>
</dbReference>
<comment type="caution">
    <text evidence="6">The sequence shown here is derived from an EMBL/GenBank/DDBJ whole genome shotgun (WGS) entry which is preliminary data.</text>
</comment>
<dbReference type="InterPro" id="IPR043519">
    <property type="entry name" value="NT_sf"/>
</dbReference>
<reference evidence="6 7" key="1">
    <citation type="submission" date="2016-03" db="EMBL/GenBank/DDBJ databases">
        <authorList>
            <person name="Ploux O."/>
        </authorList>
    </citation>
    <scope>NUCLEOTIDE SEQUENCE [LARGE SCALE GENOMIC DNA]</scope>
    <source>
        <strain evidence="6 7">BER2</strain>
    </source>
</reference>
<name>A0A150WVE3_BDEBC</name>
<comment type="similarity">
    <text evidence="3">Belongs to the tRNA nucleotidyltransferase/poly(A) polymerase family.</text>
</comment>
<dbReference type="PANTHER" id="PTHR43051:SF1">
    <property type="entry name" value="POLYNUCLEOTIDE ADENYLYLTRANSFERASE FAMILY PROTEIN"/>
    <property type="match status" value="1"/>
</dbReference>
<keyword evidence="1 3" id="KW-0808">Transferase</keyword>
<dbReference type="OrthoDB" id="5288233at2"/>
<dbReference type="PANTHER" id="PTHR43051">
    <property type="entry name" value="POLYNUCLEOTIDE ADENYLYLTRANSFERASE FAMILY PROTEIN"/>
    <property type="match status" value="1"/>
</dbReference>
<dbReference type="GO" id="GO:0006396">
    <property type="term" value="P:RNA processing"/>
    <property type="evidence" value="ECO:0007669"/>
    <property type="project" value="InterPro"/>
</dbReference>
<protein>
    <submittedName>
        <fullName evidence="6">Poly(A) polymerase</fullName>
    </submittedName>
</protein>